<reference evidence="2 3" key="1">
    <citation type="journal article" date="2019" name="PLoS Biol.">
        <title>Sex chromosomes control vertical transmission of feminizing Wolbachia symbionts in an isopod.</title>
        <authorList>
            <person name="Becking T."/>
            <person name="Chebbi M.A."/>
            <person name="Giraud I."/>
            <person name="Moumen B."/>
            <person name="Laverre T."/>
            <person name="Caubet Y."/>
            <person name="Peccoud J."/>
            <person name="Gilbert C."/>
            <person name="Cordaux R."/>
        </authorList>
    </citation>
    <scope>NUCLEOTIDE SEQUENCE [LARGE SCALE GENOMIC DNA]</scope>
    <source>
        <strain evidence="2">ANa2</strain>
        <tissue evidence="2">Whole body excluding digestive tract and cuticle</tissue>
    </source>
</reference>
<keyword evidence="1" id="KW-1133">Transmembrane helix</keyword>
<organism evidence="2 3">
    <name type="scientific">Armadillidium nasatum</name>
    <dbReference type="NCBI Taxonomy" id="96803"/>
    <lineage>
        <taxon>Eukaryota</taxon>
        <taxon>Metazoa</taxon>
        <taxon>Ecdysozoa</taxon>
        <taxon>Arthropoda</taxon>
        <taxon>Crustacea</taxon>
        <taxon>Multicrustacea</taxon>
        <taxon>Malacostraca</taxon>
        <taxon>Eumalacostraca</taxon>
        <taxon>Peracarida</taxon>
        <taxon>Isopoda</taxon>
        <taxon>Oniscidea</taxon>
        <taxon>Crinocheta</taxon>
        <taxon>Armadillidiidae</taxon>
        <taxon>Armadillidium</taxon>
    </lineage>
</organism>
<comment type="caution">
    <text evidence="2">The sequence shown here is derived from an EMBL/GenBank/DDBJ whole genome shotgun (WGS) entry which is preliminary data.</text>
</comment>
<dbReference type="Proteomes" id="UP000326759">
    <property type="component" value="Unassembled WGS sequence"/>
</dbReference>
<feature type="transmembrane region" description="Helical" evidence="1">
    <location>
        <begin position="51"/>
        <end position="74"/>
    </location>
</feature>
<proteinExistence type="predicted"/>
<protein>
    <submittedName>
        <fullName evidence="2">Uncharacterized protein</fullName>
    </submittedName>
</protein>
<dbReference type="AlphaFoldDB" id="A0A5N5TFU1"/>
<keyword evidence="3" id="KW-1185">Reference proteome</keyword>
<keyword evidence="1" id="KW-0812">Transmembrane</keyword>
<evidence type="ECO:0000313" key="2">
    <source>
        <dbReference type="EMBL" id="KAB7505544.1"/>
    </source>
</evidence>
<sequence length="92" mass="11142">MNHVYVICYIFIFISLNINHTTHSLHILYLNHKHISHICILFRYEIYNIDIWAFIIFVLVLVVTILVFITKFILKRCFGFGRSKIDKKKKRE</sequence>
<evidence type="ECO:0000313" key="3">
    <source>
        <dbReference type="Proteomes" id="UP000326759"/>
    </source>
</evidence>
<name>A0A5N5TFU1_9CRUS</name>
<accession>A0A5N5TFU1</accession>
<evidence type="ECO:0000256" key="1">
    <source>
        <dbReference type="SAM" id="Phobius"/>
    </source>
</evidence>
<gene>
    <name evidence="2" type="ORF">Anas_01641</name>
</gene>
<keyword evidence="1" id="KW-0472">Membrane</keyword>
<dbReference type="EMBL" id="SEYY01001199">
    <property type="protein sequence ID" value="KAB7505544.1"/>
    <property type="molecule type" value="Genomic_DNA"/>
</dbReference>